<feature type="region of interest" description="Disordered" evidence="1">
    <location>
        <begin position="68"/>
        <end position="95"/>
    </location>
</feature>
<accession>A0A4Y2L124</accession>
<dbReference type="EMBL" id="BGPR01005250">
    <property type="protein sequence ID" value="GBN08288.1"/>
    <property type="molecule type" value="Genomic_DNA"/>
</dbReference>
<name>A0A4Y2L124_ARAVE</name>
<evidence type="ECO:0000256" key="1">
    <source>
        <dbReference type="SAM" id="MobiDB-lite"/>
    </source>
</evidence>
<proteinExistence type="predicted"/>
<keyword evidence="3" id="KW-1185">Reference proteome</keyword>
<gene>
    <name evidence="2" type="ORF">AVEN_133786_1</name>
</gene>
<reference evidence="2 3" key="1">
    <citation type="journal article" date="2019" name="Sci. Rep.">
        <title>Orb-weaving spider Araneus ventricosus genome elucidates the spidroin gene catalogue.</title>
        <authorList>
            <person name="Kono N."/>
            <person name="Nakamura H."/>
            <person name="Ohtoshi R."/>
            <person name="Moran D.A.P."/>
            <person name="Shinohara A."/>
            <person name="Yoshida Y."/>
            <person name="Fujiwara M."/>
            <person name="Mori M."/>
            <person name="Tomita M."/>
            <person name="Arakawa K."/>
        </authorList>
    </citation>
    <scope>NUCLEOTIDE SEQUENCE [LARGE SCALE GENOMIC DNA]</scope>
</reference>
<evidence type="ECO:0000313" key="2">
    <source>
        <dbReference type="EMBL" id="GBN08288.1"/>
    </source>
</evidence>
<dbReference type="Proteomes" id="UP000499080">
    <property type="component" value="Unassembled WGS sequence"/>
</dbReference>
<sequence length="95" mass="11072">MTAEETEELRSEDRLRTIVRRNNMIVEETKELPSDDQLRAIFRKLHLHDVFAIIEWNHDQERSVRALSAASKDKRKRRLCVGTLREGDSPGKKGS</sequence>
<organism evidence="2 3">
    <name type="scientific">Araneus ventricosus</name>
    <name type="common">Orbweaver spider</name>
    <name type="synonym">Epeira ventricosa</name>
    <dbReference type="NCBI Taxonomy" id="182803"/>
    <lineage>
        <taxon>Eukaryota</taxon>
        <taxon>Metazoa</taxon>
        <taxon>Ecdysozoa</taxon>
        <taxon>Arthropoda</taxon>
        <taxon>Chelicerata</taxon>
        <taxon>Arachnida</taxon>
        <taxon>Araneae</taxon>
        <taxon>Araneomorphae</taxon>
        <taxon>Entelegynae</taxon>
        <taxon>Araneoidea</taxon>
        <taxon>Araneidae</taxon>
        <taxon>Araneus</taxon>
    </lineage>
</organism>
<evidence type="ECO:0000313" key="3">
    <source>
        <dbReference type="Proteomes" id="UP000499080"/>
    </source>
</evidence>
<dbReference type="OrthoDB" id="1728974at2759"/>
<dbReference type="AlphaFoldDB" id="A0A4Y2L124"/>
<feature type="compositionally biased region" description="Basic and acidic residues" evidence="1">
    <location>
        <begin position="85"/>
        <end position="95"/>
    </location>
</feature>
<protein>
    <submittedName>
        <fullName evidence="2">Uncharacterized protein</fullName>
    </submittedName>
</protein>
<comment type="caution">
    <text evidence="2">The sequence shown here is derived from an EMBL/GenBank/DDBJ whole genome shotgun (WGS) entry which is preliminary data.</text>
</comment>